<dbReference type="Proteomes" id="UP000800036">
    <property type="component" value="Unassembled WGS sequence"/>
</dbReference>
<feature type="compositionally biased region" description="Polar residues" evidence="1">
    <location>
        <begin position="33"/>
        <end position="42"/>
    </location>
</feature>
<evidence type="ECO:0000256" key="1">
    <source>
        <dbReference type="SAM" id="MobiDB-lite"/>
    </source>
</evidence>
<name>A0A6A5UX65_9PLEO</name>
<feature type="compositionally biased region" description="Acidic residues" evidence="1">
    <location>
        <begin position="15"/>
        <end position="26"/>
    </location>
</feature>
<reference evidence="2" key="1">
    <citation type="journal article" date="2020" name="Stud. Mycol.">
        <title>101 Dothideomycetes genomes: a test case for predicting lifestyles and emergence of pathogens.</title>
        <authorList>
            <person name="Haridas S."/>
            <person name="Albert R."/>
            <person name="Binder M."/>
            <person name="Bloem J."/>
            <person name="Labutti K."/>
            <person name="Salamov A."/>
            <person name="Andreopoulos B."/>
            <person name="Baker S."/>
            <person name="Barry K."/>
            <person name="Bills G."/>
            <person name="Bluhm B."/>
            <person name="Cannon C."/>
            <person name="Castanera R."/>
            <person name="Culley D."/>
            <person name="Daum C."/>
            <person name="Ezra D."/>
            <person name="Gonzalez J."/>
            <person name="Henrissat B."/>
            <person name="Kuo A."/>
            <person name="Liang C."/>
            <person name="Lipzen A."/>
            <person name="Lutzoni F."/>
            <person name="Magnuson J."/>
            <person name="Mondo S."/>
            <person name="Nolan M."/>
            <person name="Ohm R."/>
            <person name="Pangilinan J."/>
            <person name="Park H.-J."/>
            <person name="Ramirez L."/>
            <person name="Alfaro M."/>
            <person name="Sun H."/>
            <person name="Tritt A."/>
            <person name="Yoshinaga Y."/>
            <person name="Zwiers L.-H."/>
            <person name="Turgeon B."/>
            <person name="Goodwin S."/>
            <person name="Spatafora J."/>
            <person name="Crous P."/>
            <person name="Grigoriev I."/>
        </authorList>
    </citation>
    <scope>NUCLEOTIDE SEQUENCE</scope>
    <source>
        <strain evidence="2">CBS 107.79</strain>
    </source>
</reference>
<dbReference type="EMBL" id="ML976706">
    <property type="protein sequence ID" value="KAF1969743.1"/>
    <property type="molecule type" value="Genomic_DNA"/>
</dbReference>
<organism evidence="2 3">
    <name type="scientific">Bimuria novae-zelandiae CBS 107.79</name>
    <dbReference type="NCBI Taxonomy" id="1447943"/>
    <lineage>
        <taxon>Eukaryota</taxon>
        <taxon>Fungi</taxon>
        <taxon>Dikarya</taxon>
        <taxon>Ascomycota</taxon>
        <taxon>Pezizomycotina</taxon>
        <taxon>Dothideomycetes</taxon>
        <taxon>Pleosporomycetidae</taxon>
        <taxon>Pleosporales</taxon>
        <taxon>Massarineae</taxon>
        <taxon>Didymosphaeriaceae</taxon>
        <taxon>Bimuria</taxon>
    </lineage>
</organism>
<sequence length="126" mass="13910">MSDDDKGSEVIDLTNMDDESCDDFECGGEGSRRSQGPRSSKVLQDACIFTQPASAESPSLWPSSTNTQAESTVPHDYPLFMIDTSISSSDQPLQKAHSHAMQDSMVDVQQARDEDKRPKLQVHLHI</sequence>
<evidence type="ECO:0000313" key="2">
    <source>
        <dbReference type="EMBL" id="KAF1969743.1"/>
    </source>
</evidence>
<feature type="compositionally biased region" description="Polar residues" evidence="1">
    <location>
        <begin position="53"/>
        <end position="71"/>
    </location>
</feature>
<protein>
    <submittedName>
        <fullName evidence="2">Uncharacterized protein</fullName>
    </submittedName>
</protein>
<gene>
    <name evidence="2" type="ORF">BU23DRAFT_233425</name>
</gene>
<feature type="region of interest" description="Disordered" evidence="1">
    <location>
        <begin position="53"/>
        <end position="72"/>
    </location>
</feature>
<accession>A0A6A5UX65</accession>
<evidence type="ECO:0000313" key="3">
    <source>
        <dbReference type="Proteomes" id="UP000800036"/>
    </source>
</evidence>
<keyword evidence="3" id="KW-1185">Reference proteome</keyword>
<feature type="region of interest" description="Disordered" evidence="1">
    <location>
        <begin position="107"/>
        <end position="126"/>
    </location>
</feature>
<proteinExistence type="predicted"/>
<feature type="region of interest" description="Disordered" evidence="1">
    <location>
        <begin position="1"/>
        <end position="43"/>
    </location>
</feature>
<dbReference type="AlphaFoldDB" id="A0A6A5UX65"/>